<evidence type="ECO:0000313" key="2">
    <source>
        <dbReference type="Proteomes" id="UP000185963"/>
    </source>
</evidence>
<gene>
    <name evidence="1" type="ORF">BKH20_13155</name>
</gene>
<organism evidence="1 2">
    <name type="scientific">Actinomyces oris</name>
    <dbReference type="NCBI Taxonomy" id="544580"/>
    <lineage>
        <taxon>Bacteria</taxon>
        <taxon>Bacillati</taxon>
        <taxon>Actinomycetota</taxon>
        <taxon>Actinomycetes</taxon>
        <taxon>Actinomycetales</taxon>
        <taxon>Actinomycetaceae</taxon>
        <taxon>Actinomyces</taxon>
    </lineage>
</organism>
<accession>A0A1Q8WHZ8</accession>
<name>A0A1Q8WHZ8_9ACTO</name>
<dbReference type="AlphaFoldDB" id="A0A1Q8WHZ8"/>
<comment type="caution">
    <text evidence="1">The sequence shown here is derived from an EMBL/GenBank/DDBJ whole genome shotgun (WGS) entry which is preliminary data.</text>
</comment>
<evidence type="ECO:0000313" key="1">
    <source>
        <dbReference type="EMBL" id="OLO65498.1"/>
    </source>
</evidence>
<sequence>MLKATARTLARARFEPIDPDALLGLEPLGLRATGQRVIEPADGRCELVVEARPVLDIVDERLFCASCGAQGRRAGTVARLHWPTPRPAGGSPACWCESPGSPASTASACGASTWPRRRGLGAR</sequence>
<protein>
    <submittedName>
        <fullName evidence="1">Uncharacterized protein</fullName>
    </submittedName>
</protein>
<dbReference type="Proteomes" id="UP000185963">
    <property type="component" value="Unassembled WGS sequence"/>
</dbReference>
<reference evidence="1 2" key="1">
    <citation type="submission" date="2016-12" db="EMBL/GenBank/DDBJ databases">
        <title>Genomic comparison of strains in the 'Actinomyces naeslundii' group.</title>
        <authorList>
            <person name="Mughal S.R."/>
            <person name="Do T."/>
            <person name="Gilbert S.C."/>
            <person name="Witherden E.A."/>
            <person name="Didelot X."/>
            <person name="Beighton D."/>
        </authorList>
    </citation>
    <scope>NUCLEOTIDE SEQUENCE [LARGE SCALE GENOMIC DNA]</scope>
    <source>
        <strain evidence="1 2">WE8B-23</strain>
    </source>
</reference>
<dbReference type="EMBL" id="MSKS01000064">
    <property type="protein sequence ID" value="OLO65498.1"/>
    <property type="molecule type" value="Genomic_DNA"/>
</dbReference>
<proteinExistence type="predicted"/>